<name>A0AAD6NJF7_DREDA</name>
<proteinExistence type="predicted"/>
<sequence>MNPSPRMAKDADVPKWRIVSFTGQSDGDASARPSAQQLATGPDPVAGNLMPISHNMVLDVLWRQRLGMLYMEKVSPEEYSKHSHWVFEALPQSYQLYAQIKPNDKPVSAKKLATAGHFFGLKLEQGNVDFESPEQFLPHLIWLGGDRTKPCECHHCKAPPKQATPVLLPMSTYVALIQADAQPTAGLYRPGEMVWANPSDTYPVICIIASRKVVGQELMYELIPLKSPRVASRPPLLLAQNRLRPWLSYTPPDPLQPSISSRKYQVRWDEINWQEWNHQDAELHDASIVASIRIACNIGITLATGEVGETIACLWLGAEKIWQNGEVRVMTPEIEGQRGMDVLVIKSIIRDPSNNNLYFQGNIYCKVLQYQQAKQVYPEPAPTPRMMADAAALQCSWHVKYQNVQINVMEIKGRWYPASVLRPVINPAAEPPDNSFYDVSGLLNNDTDIPNNGGGWKIGFSDRGQHILGIGHLPGNQPSGWINPDDWKRLYTDDIKQYTDLTSPPPAPEPPAKTTKKAAATRKAPAKRASTKKQTAAAAAAAAAPASAPTAQPEEEPQPEPQPQATDLVIAEDPQLGKPPGELYDDNQDQDDFLRQIEQDGANFEKSVQESDPWGFYG</sequence>
<evidence type="ECO:0000259" key="2">
    <source>
        <dbReference type="Pfam" id="PF16761"/>
    </source>
</evidence>
<dbReference type="GO" id="GO:0070824">
    <property type="term" value="C:SHREC complex"/>
    <property type="evidence" value="ECO:0007669"/>
    <property type="project" value="InterPro"/>
</dbReference>
<dbReference type="GO" id="GO:0030466">
    <property type="term" value="P:silent mating-type cassette heterochromatin formation"/>
    <property type="evidence" value="ECO:0007669"/>
    <property type="project" value="TreeGrafter"/>
</dbReference>
<organism evidence="3 4">
    <name type="scientific">Drechslerella dactyloides</name>
    <name type="common">Nematode-trapping fungus</name>
    <name type="synonym">Arthrobotrys dactyloides</name>
    <dbReference type="NCBI Taxonomy" id="74499"/>
    <lineage>
        <taxon>Eukaryota</taxon>
        <taxon>Fungi</taxon>
        <taxon>Dikarya</taxon>
        <taxon>Ascomycota</taxon>
        <taxon>Pezizomycotina</taxon>
        <taxon>Orbiliomycetes</taxon>
        <taxon>Orbiliales</taxon>
        <taxon>Orbiliaceae</taxon>
        <taxon>Drechslerella</taxon>
    </lineage>
</organism>
<feature type="compositionally biased region" description="Low complexity" evidence="1">
    <location>
        <begin position="532"/>
        <end position="552"/>
    </location>
</feature>
<accession>A0AAD6NJF7</accession>
<feature type="region of interest" description="Disordered" evidence="1">
    <location>
        <begin position="498"/>
        <end position="618"/>
    </location>
</feature>
<feature type="domain" description="Cryptic loci regulator 2 N-terminal" evidence="2">
    <location>
        <begin position="85"/>
        <end position="156"/>
    </location>
</feature>
<evidence type="ECO:0000313" key="3">
    <source>
        <dbReference type="EMBL" id="KAJ6259013.1"/>
    </source>
</evidence>
<dbReference type="InterPro" id="IPR031915">
    <property type="entry name" value="Clr2_N"/>
</dbReference>
<dbReference type="PANTHER" id="PTHR38046">
    <property type="entry name" value="CRYPTIC LOCI REGULATOR 2"/>
    <property type="match status" value="1"/>
</dbReference>
<keyword evidence="4" id="KW-1185">Reference proteome</keyword>
<protein>
    <recommendedName>
        <fullName evidence="2">Cryptic loci regulator 2 N-terminal domain-containing protein</fullName>
    </recommendedName>
</protein>
<feature type="compositionally biased region" description="Basic residues" evidence="1">
    <location>
        <begin position="514"/>
        <end position="531"/>
    </location>
</feature>
<comment type="caution">
    <text evidence="3">The sequence shown here is derived from an EMBL/GenBank/DDBJ whole genome shotgun (WGS) entry which is preliminary data.</text>
</comment>
<evidence type="ECO:0000313" key="4">
    <source>
        <dbReference type="Proteomes" id="UP001221413"/>
    </source>
</evidence>
<dbReference type="GO" id="GO:0033553">
    <property type="term" value="C:rDNA heterochromatin"/>
    <property type="evidence" value="ECO:0007669"/>
    <property type="project" value="TreeGrafter"/>
</dbReference>
<dbReference type="PANTHER" id="PTHR38046:SF1">
    <property type="entry name" value="CRYPTIC LOCI REGULATOR 2"/>
    <property type="match status" value="1"/>
</dbReference>
<gene>
    <name evidence="3" type="ORF">Dda_5909</name>
</gene>
<dbReference type="GO" id="GO:0031934">
    <property type="term" value="C:mating-type region heterochromatin"/>
    <property type="evidence" value="ECO:0007669"/>
    <property type="project" value="TreeGrafter"/>
</dbReference>
<evidence type="ECO:0000256" key="1">
    <source>
        <dbReference type="SAM" id="MobiDB-lite"/>
    </source>
</evidence>
<dbReference type="Pfam" id="PF16761">
    <property type="entry name" value="Clr2_transil"/>
    <property type="match status" value="1"/>
</dbReference>
<reference evidence="3" key="1">
    <citation type="submission" date="2023-01" db="EMBL/GenBank/DDBJ databases">
        <title>The chitinases involved in constricting ring structure development in the nematode-trapping fungus Drechslerella dactyloides.</title>
        <authorList>
            <person name="Wang R."/>
            <person name="Zhang L."/>
            <person name="Tang P."/>
            <person name="Li S."/>
            <person name="Liang L."/>
        </authorList>
    </citation>
    <scope>NUCLEOTIDE SEQUENCE</scope>
    <source>
        <strain evidence="3">YMF1.00031</strain>
    </source>
</reference>
<dbReference type="InterPro" id="IPR038986">
    <property type="entry name" value="Clr2"/>
</dbReference>
<dbReference type="Proteomes" id="UP001221413">
    <property type="component" value="Unassembled WGS sequence"/>
</dbReference>
<dbReference type="AlphaFoldDB" id="A0AAD6NJF7"/>
<dbReference type="EMBL" id="JAQGDS010000007">
    <property type="protein sequence ID" value="KAJ6259013.1"/>
    <property type="molecule type" value="Genomic_DNA"/>
</dbReference>